<dbReference type="Proteomes" id="UP001596058">
    <property type="component" value="Unassembled WGS sequence"/>
</dbReference>
<name>A0ABW1CS23_9ACTN</name>
<evidence type="ECO:0008006" key="4">
    <source>
        <dbReference type="Google" id="ProtNLM"/>
    </source>
</evidence>
<accession>A0ABW1CS23</accession>
<evidence type="ECO:0000313" key="2">
    <source>
        <dbReference type="EMBL" id="MFC5828377.1"/>
    </source>
</evidence>
<reference evidence="3" key="1">
    <citation type="journal article" date="2019" name="Int. J. Syst. Evol. Microbiol.">
        <title>The Global Catalogue of Microorganisms (GCM) 10K type strain sequencing project: providing services to taxonomists for standard genome sequencing and annotation.</title>
        <authorList>
            <consortium name="The Broad Institute Genomics Platform"/>
            <consortium name="The Broad Institute Genome Sequencing Center for Infectious Disease"/>
            <person name="Wu L."/>
            <person name="Ma J."/>
        </authorList>
    </citation>
    <scope>NUCLEOTIDE SEQUENCE [LARGE SCALE GENOMIC DNA]</scope>
    <source>
        <strain evidence="3">CCUG 53903</strain>
    </source>
</reference>
<dbReference type="RefSeq" id="WP_379517881.1">
    <property type="nucleotide sequence ID" value="NZ_JBHSPA010000036.1"/>
</dbReference>
<feature type="signal peptide" evidence="1">
    <location>
        <begin position="1"/>
        <end position="28"/>
    </location>
</feature>
<evidence type="ECO:0000313" key="3">
    <source>
        <dbReference type="Proteomes" id="UP001596058"/>
    </source>
</evidence>
<organism evidence="2 3">
    <name type="scientific">Nonomuraea insulae</name>
    <dbReference type="NCBI Taxonomy" id="1616787"/>
    <lineage>
        <taxon>Bacteria</taxon>
        <taxon>Bacillati</taxon>
        <taxon>Actinomycetota</taxon>
        <taxon>Actinomycetes</taxon>
        <taxon>Streptosporangiales</taxon>
        <taxon>Streptosporangiaceae</taxon>
        <taxon>Nonomuraea</taxon>
    </lineage>
</organism>
<keyword evidence="3" id="KW-1185">Reference proteome</keyword>
<proteinExistence type="predicted"/>
<comment type="caution">
    <text evidence="2">The sequence shown here is derived from an EMBL/GenBank/DDBJ whole genome shotgun (WGS) entry which is preliminary data.</text>
</comment>
<sequence>MKYSKIVPAIAGVGAAFAMLTVPSAANASAQSISAQSTEAWTLSAHRASASCTSPKGKKINVSWGDGNVSTTVYFNNHCNQKRWIELKFVKENHNFFWKCVGVNGKTSGKKKVGYSNPDKVVITKKMSNCPV</sequence>
<gene>
    <name evidence="2" type="ORF">ACFPZ3_31290</name>
</gene>
<protein>
    <recommendedName>
        <fullName evidence="4">Ig-like domain-containing protein</fullName>
    </recommendedName>
</protein>
<feature type="chain" id="PRO_5045299181" description="Ig-like domain-containing protein" evidence="1">
    <location>
        <begin position="29"/>
        <end position="132"/>
    </location>
</feature>
<dbReference type="EMBL" id="JBHSPA010000036">
    <property type="protein sequence ID" value="MFC5828377.1"/>
    <property type="molecule type" value="Genomic_DNA"/>
</dbReference>
<evidence type="ECO:0000256" key="1">
    <source>
        <dbReference type="SAM" id="SignalP"/>
    </source>
</evidence>
<keyword evidence="1" id="KW-0732">Signal</keyword>